<proteinExistence type="predicted"/>
<feature type="domain" description="Phosphoribosyltransferase" evidence="3">
    <location>
        <begin position="17"/>
        <end position="135"/>
    </location>
</feature>
<evidence type="ECO:0000259" key="3">
    <source>
        <dbReference type="Pfam" id="PF00156"/>
    </source>
</evidence>
<organism evidence="4">
    <name type="scientific">uncultured bacterium EIL26B11</name>
    <dbReference type="NCBI Taxonomy" id="1768201"/>
    <lineage>
        <taxon>Bacteria</taxon>
        <taxon>environmental samples</taxon>
    </lineage>
</organism>
<keyword evidence="2 4" id="KW-0808">Transferase</keyword>
<evidence type="ECO:0000256" key="2">
    <source>
        <dbReference type="ARBA" id="ARBA00022679"/>
    </source>
</evidence>
<dbReference type="AlphaFoldDB" id="A0A0U2P1X9"/>
<dbReference type="InterPro" id="IPR000836">
    <property type="entry name" value="PRTase_dom"/>
</dbReference>
<dbReference type="Gene3D" id="3.40.50.2020">
    <property type="match status" value="1"/>
</dbReference>
<dbReference type="PANTHER" id="PTHR43363:SF1">
    <property type="entry name" value="HYPOXANTHINE-GUANINE PHOSPHORIBOSYLTRANSFERASE"/>
    <property type="match status" value="1"/>
</dbReference>
<sequence length="153" mass="17991">MEKLIYTWEQQIEDTNLICEKIEADGFKPDVIVGISRGGLIPGVMISHKLNIPFKPVHASTRDFPHWENYLPKSNDSRVLIVDDICDSGETFERLSNYIKDNINHDCDVRFSALWWNNECDFEPHYYTRDLAKDSEPVWIFFPHENWWQGSIS</sequence>
<protein>
    <submittedName>
        <fullName evidence="4">Putative phosphoribosyltransferase</fullName>
    </submittedName>
</protein>
<dbReference type="SUPFAM" id="SSF53271">
    <property type="entry name" value="PRTase-like"/>
    <property type="match status" value="1"/>
</dbReference>
<accession>A0A0U2P1X9</accession>
<keyword evidence="1 4" id="KW-0328">Glycosyltransferase</keyword>
<name>A0A0U2P1X9_9BACT</name>
<evidence type="ECO:0000313" key="4">
    <source>
        <dbReference type="EMBL" id="ALS56182.1"/>
    </source>
</evidence>
<dbReference type="InterPro" id="IPR029057">
    <property type="entry name" value="PRTase-like"/>
</dbReference>
<dbReference type="PANTHER" id="PTHR43363">
    <property type="entry name" value="HYPOXANTHINE PHOSPHORIBOSYLTRANSFERASE"/>
    <property type="match status" value="1"/>
</dbReference>
<dbReference type="GO" id="GO:0016757">
    <property type="term" value="F:glycosyltransferase activity"/>
    <property type="evidence" value="ECO:0007669"/>
    <property type="project" value="UniProtKB-KW"/>
</dbReference>
<dbReference type="CDD" id="cd06223">
    <property type="entry name" value="PRTases_typeI"/>
    <property type="match status" value="1"/>
</dbReference>
<reference evidence="4" key="1">
    <citation type="journal article" date="2016" name="ISME J.">
        <title>Functional metagenomic screen reveals new and diverse microbial rhodopsins.</title>
        <authorList>
            <person name="Pushkarev A."/>
            <person name="Beja O."/>
        </authorList>
    </citation>
    <scope>NUCLEOTIDE SEQUENCE</scope>
</reference>
<dbReference type="EMBL" id="KT201089">
    <property type="protein sequence ID" value="ALS56182.1"/>
    <property type="molecule type" value="Genomic_DNA"/>
</dbReference>
<dbReference type="Pfam" id="PF00156">
    <property type="entry name" value="Pribosyltran"/>
    <property type="match status" value="1"/>
</dbReference>
<evidence type="ECO:0000256" key="1">
    <source>
        <dbReference type="ARBA" id="ARBA00022676"/>
    </source>
</evidence>